<gene>
    <name evidence="1" type="ORF">ACJDUH_14395</name>
</gene>
<organism evidence="1 2">
    <name type="scientific">Candidatus Clostridium radicumherbarum</name>
    <dbReference type="NCBI Taxonomy" id="3381662"/>
    <lineage>
        <taxon>Bacteria</taxon>
        <taxon>Bacillati</taxon>
        <taxon>Bacillota</taxon>
        <taxon>Clostridia</taxon>
        <taxon>Eubacteriales</taxon>
        <taxon>Clostridiaceae</taxon>
        <taxon>Clostridium</taxon>
    </lineage>
</organism>
<keyword evidence="1" id="KW-0808">Transferase</keyword>
<evidence type="ECO:0000313" key="2">
    <source>
        <dbReference type="Proteomes" id="UP001623661"/>
    </source>
</evidence>
<name>A0ABW8TW60_9CLOT</name>
<protein>
    <submittedName>
        <fullName evidence="1">Protein kinase</fullName>
    </submittedName>
</protein>
<evidence type="ECO:0000313" key="1">
    <source>
        <dbReference type="EMBL" id="MFL0269275.1"/>
    </source>
</evidence>
<comment type="caution">
    <text evidence="1">The sequence shown here is derived from an EMBL/GenBank/DDBJ whole genome shotgun (WGS) entry which is preliminary data.</text>
</comment>
<keyword evidence="1" id="KW-0418">Kinase</keyword>
<reference evidence="1 2" key="1">
    <citation type="submission" date="2024-11" db="EMBL/GenBank/DDBJ databases">
        <authorList>
            <person name="Heng Y.C."/>
            <person name="Lim A.C.H."/>
            <person name="Lee J.K.Y."/>
            <person name="Kittelmann S."/>
        </authorList>
    </citation>
    <scope>NUCLEOTIDE SEQUENCE [LARGE SCALE GENOMIC DNA]</scope>
    <source>
        <strain evidence="1 2">WILCCON 0202</strain>
    </source>
</reference>
<proteinExistence type="predicted"/>
<dbReference type="Gene3D" id="1.10.510.10">
    <property type="entry name" value="Transferase(Phosphotransferase) domain 1"/>
    <property type="match status" value="1"/>
</dbReference>
<dbReference type="EMBL" id="JBJHZY010000003">
    <property type="protein sequence ID" value="MFL0269275.1"/>
    <property type="molecule type" value="Genomic_DNA"/>
</dbReference>
<keyword evidence="2" id="KW-1185">Reference proteome</keyword>
<dbReference type="InterPro" id="IPR011009">
    <property type="entry name" value="Kinase-like_dom_sf"/>
</dbReference>
<dbReference type="SUPFAM" id="SSF56112">
    <property type="entry name" value="Protein kinase-like (PK-like)"/>
    <property type="match status" value="1"/>
</dbReference>
<dbReference type="Proteomes" id="UP001623661">
    <property type="component" value="Unassembled WGS sequence"/>
</dbReference>
<dbReference type="RefSeq" id="WP_406765904.1">
    <property type="nucleotide sequence ID" value="NZ_JBJHZY010000003.1"/>
</dbReference>
<accession>A0ABW8TW60</accession>
<dbReference type="GO" id="GO:0016301">
    <property type="term" value="F:kinase activity"/>
    <property type="evidence" value="ECO:0007669"/>
    <property type="project" value="UniProtKB-KW"/>
</dbReference>
<sequence>MVKKNKNNYNKYSDINLFDCKLLGKGHNGAVYLLPDNKVIKVCFVMKDFISESSILKKVNGNKYFPRLYEVGGNYMIRDYVDGMPLKNYIKKNGLNEKLTRDIIEMLKEFERLKFTKIDVRCKDVFITSDNRPIMIDPQKFYTKERNFPRHLSKGLFKLGVLDLFMEVLKKEEPRLYKKWAHKIMHYITTLDNFRG</sequence>